<dbReference type="OrthoDB" id="10253744at2759"/>
<name>A0A0D7BC96_9AGAR</name>
<dbReference type="CDD" id="cd03062">
    <property type="entry name" value="TRX_Fd_Sucrase"/>
    <property type="match status" value="1"/>
</dbReference>
<sequence length="262" mass="28659">MVARTAIRYLANAVTPKPSALLNSSPIHLCYVLLKSPIPISAMESRHSTAIQRALQLEVTRWGAVVNWAWYPDEPPSSTSADISVKAFFTSGEQLDIPVLSEANVKEVADSLRAAKDAALEAAPLSTSLKNRDVYLYVCTHGSRDCRCGTTGVDVATALRDQVQRRGVEAQRLKVAEVAHVGGHKYAANVLVYPHGEWLGNVTPSDAPSIVEKILESTRQPFGLRTPPLFPVLWRGRMGLSTDTQISMYNAEQINEEDRGHA</sequence>
<dbReference type="SUPFAM" id="SSF52833">
    <property type="entry name" value="Thioredoxin-like"/>
    <property type="match status" value="1"/>
</dbReference>
<reference evidence="1 2" key="1">
    <citation type="journal article" date="2015" name="Fungal Genet. Biol.">
        <title>Evolution of novel wood decay mechanisms in Agaricales revealed by the genome sequences of Fistulina hepatica and Cylindrobasidium torrendii.</title>
        <authorList>
            <person name="Floudas D."/>
            <person name="Held B.W."/>
            <person name="Riley R."/>
            <person name="Nagy L.G."/>
            <person name="Koehler G."/>
            <person name="Ransdell A.S."/>
            <person name="Younus H."/>
            <person name="Chow J."/>
            <person name="Chiniquy J."/>
            <person name="Lipzen A."/>
            <person name="Tritt A."/>
            <person name="Sun H."/>
            <person name="Haridas S."/>
            <person name="LaButti K."/>
            <person name="Ohm R.A."/>
            <person name="Kues U."/>
            <person name="Blanchette R.A."/>
            <person name="Grigoriev I.V."/>
            <person name="Minto R.E."/>
            <person name="Hibbett D.S."/>
        </authorList>
    </citation>
    <scope>NUCLEOTIDE SEQUENCE [LARGE SCALE GENOMIC DNA]</scope>
    <source>
        <strain evidence="1 2">FP15055 ss-10</strain>
    </source>
</reference>
<evidence type="ECO:0000313" key="2">
    <source>
        <dbReference type="Proteomes" id="UP000054007"/>
    </source>
</evidence>
<keyword evidence="2" id="KW-1185">Reference proteome</keyword>
<dbReference type="InterPro" id="IPR009737">
    <property type="entry name" value="Aim32/Apd1-like"/>
</dbReference>
<dbReference type="PANTHER" id="PTHR31902">
    <property type="entry name" value="ACTIN PATCHES DISTAL PROTEIN 1"/>
    <property type="match status" value="1"/>
</dbReference>
<evidence type="ECO:0000313" key="1">
    <source>
        <dbReference type="EMBL" id="KIY67860.1"/>
    </source>
</evidence>
<dbReference type="InterPro" id="IPR036249">
    <property type="entry name" value="Thioredoxin-like_sf"/>
</dbReference>
<dbReference type="Gene3D" id="3.40.30.10">
    <property type="entry name" value="Glutaredoxin"/>
    <property type="match status" value="1"/>
</dbReference>
<evidence type="ECO:0008006" key="3">
    <source>
        <dbReference type="Google" id="ProtNLM"/>
    </source>
</evidence>
<dbReference type="Proteomes" id="UP000054007">
    <property type="component" value="Unassembled WGS sequence"/>
</dbReference>
<dbReference type="PANTHER" id="PTHR31902:SF14">
    <property type="entry name" value="ACTIN PATCHES DISTAL PROTEIN 1"/>
    <property type="match status" value="1"/>
</dbReference>
<dbReference type="STRING" id="1314674.A0A0D7BC96"/>
<proteinExistence type="predicted"/>
<dbReference type="AlphaFoldDB" id="A0A0D7BC96"/>
<accession>A0A0D7BC96</accession>
<organism evidence="1 2">
    <name type="scientific">Cylindrobasidium torrendii FP15055 ss-10</name>
    <dbReference type="NCBI Taxonomy" id="1314674"/>
    <lineage>
        <taxon>Eukaryota</taxon>
        <taxon>Fungi</taxon>
        <taxon>Dikarya</taxon>
        <taxon>Basidiomycota</taxon>
        <taxon>Agaricomycotina</taxon>
        <taxon>Agaricomycetes</taxon>
        <taxon>Agaricomycetidae</taxon>
        <taxon>Agaricales</taxon>
        <taxon>Marasmiineae</taxon>
        <taxon>Physalacriaceae</taxon>
        <taxon>Cylindrobasidium</taxon>
    </lineage>
</organism>
<dbReference type="EMBL" id="KN880515">
    <property type="protein sequence ID" value="KIY67860.1"/>
    <property type="molecule type" value="Genomic_DNA"/>
</dbReference>
<protein>
    <recommendedName>
        <fullName evidence="3">Sucraseferredoxin-like protein</fullName>
    </recommendedName>
</protein>
<gene>
    <name evidence="1" type="ORF">CYLTODRAFT_431140</name>
</gene>
<dbReference type="Pfam" id="PF06999">
    <property type="entry name" value="Suc_Fer-like"/>
    <property type="match status" value="1"/>
</dbReference>